<dbReference type="PANTHER" id="PTHR45527">
    <property type="entry name" value="NONRIBOSOMAL PEPTIDE SYNTHETASE"/>
    <property type="match status" value="1"/>
</dbReference>
<dbReference type="Gene3D" id="3.30.300.30">
    <property type="match status" value="2"/>
</dbReference>
<evidence type="ECO:0000256" key="6">
    <source>
        <dbReference type="SAM" id="MobiDB-lite"/>
    </source>
</evidence>
<dbReference type="NCBIfam" id="TIGR01733">
    <property type="entry name" value="AA-adenyl-dom"/>
    <property type="match status" value="2"/>
</dbReference>
<feature type="region of interest" description="Disordered" evidence="6">
    <location>
        <begin position="2780"/>
        <end position="2806"/>
    </location>
</feature>
<accession>G0HGD7</accession>
<keyword evidence="5" id="KW-0045">Antibiotic biosynthesis</keyword>
<dbReference type="Pfam" id="PF00501">
    <property type="entry name" value="AMP-binding"/>
    <property type="match status" value="2"/>
</dbReference>
<dbReference type="GO" id="GO:0043041">
    <property type="term" value="P:amino acid activation for nonribosomal peptide biosynthetic process"/>
    <property type="evidence" value="ECO:0007669"/>
    <property type="project" value="TreeGrafter"/>
</dbReference>
<dbReference type="SMART" id="SM00823">
    <property type="entry name" value="PKS_PP"/>
    <property type="match status" value="2"/>
</dbReference>
<reference evidence="8 9" key="1">
    <citation type="journal article" date="2011" name="BMC Genomics">
        <title>Complete genome sequence of Corynebacterium variabile DSM 44702 isolated from the surface of smear-ripened cheeses and insights into cheese ripening and flavor generation.</title>
        <authorList>
            <person name="Schroeder J."/>
            <person name="Maus I."/>
            <person name="Trost E."/>
            <person name="Tauch A."/>
        </authorList>
    </citation>
    <scope>NUCLEOTIDE SEQUENCE [LARGE SCALE GENOMIC DNA]</scope>
    <source>
        <strain evidence="9">DSM 44702 / JCM 12073 / NCIMB 30131</strain>
    </source>
</reference>
<dbReference type="PROSITE" id="PS00012">
    <property type="entry name" value="PHOSPHOPANTETHEINE"/>
    <property type="match status" value="1"/>
</dbReference>
<evidence type="ECO:0000259" key="7">
    <source>
        <dbReference type="PROSITE" id="PS50075"/>
    </source>
</evidence>
<dbReference type="UniPathway" id="UPA00011"/>
<gene>
    <name evidence="8" type="primary">nrpS4</name>
    <name evidence="8" type="ordered locus">CVAR_2837</name>
</gene>
<dbReference type="PROSITE" id="PS00455">
    <property type="entry name" value="AMP_BINDING"/>
    <property type="match status" value="2"/>
</dbReference>
<dbReference type="NCBIfam" id="TIGR01720">
    <property type="entry name" value="NRPS-para261"/>
    <property type="match status" value="1"/>
</dbReference>
<dbReference type="Gene3D" id="3.40.50.12780">
    <property type="entry name" value="N-terminal domain of ligase-like"/>
    <property type="match status" value="2"/>
</dbReference>
<dbReference type="InterPro" id="IPR009081">
    <property type="entry name" value="PP-bd_ACP"/>
</dbReference>
<dbReference type="InterPro" id="IPR000873">
    <property type="entry name" value="AMP-dep_synth/lig_dom"/>
</dbReference>
<dbReference type="GO" id="GO:0003824">
    <property type="term" value="F:catalytic activity"/>
    <property type="evidence" value="ECO:0007669"/>
    <property type="project" value="InterPro"/>
</dbReference>
<dbReference type="InterPro" id="IPR006162">
    <property type="entry name" value="Ppantetheine_attach_site"/>
</dbReference>
<dbReference type="Pfam" id="PF13193">
    <property type="entry name" value="AMP-binding_C"/>
    <property type="match status" value="2"/>
</dbReference>
<evidence type="ECO:0000256" key="2">
    <source>
        <dbReference type="ARBA" id="ARBA00022450"/>
    </source>
</evidence>
<dbReference type="GO" id="GO:0031177">
    <property type="term" value="F:phosphopantetheine binding"/>
    <property type="evidence" value="ECO:0007669"/>
    <property type="project" value="InterPro"/>
</dbReference>
<sequence>MIRKYRSFCGDADTVKITSIPIGQARLAYHQLSHPLSISYNICTKIIIHGSLDLDSLATSLYKLIQRNSIFRSSFRIDNDGSIVKDIHSFAHIDRELVHSHGDISSAIDEINSSPYNLSTGELIRFSIIPHNSHTVLLFGTHHICWDAESMHIFVNQLSEEYSCTAANTLSDGNDPIDYCNSMHISDTEQLVDSVREFYDWEPPRQDIDVIPRKVNHWELPTREISWNMGTDPSSILLDISKTLCVTKFSILSSFASIAISVISGSRFVTLGTTPSTRQTNQDFREIGFLATPVNILTELCPEDALNTLFYKIQESTKRAILDSANERQYISNTEKEETRSGLIIPDILIEYIDNFSSKSKMGGFYTEWEIYPPSASEYPLQLEIISTEEGTRAQLTYSDFIYSDKLSALFSFTFDKLFLQAPDARIGDLDLLSDEDHTALTDWGTGESLTIPTGSTLNTLLTDQVLATPTATAIIDDGSGTTFTYRQFNRRVNTLAGLLATHGVTIGDRVVVAMHRCGDLPVVLAAVMRAGAAYIPVDPDYPTDRVDYILADSAPTLILTDQDTLTDHRDSFTGTSVPVVTIDNPDIRDTLDRAMDDGAADSAANTAPVLSRPVTGADTAYVIYTSGTTGRPKGVAVPHHAITNRFLSDQSLFVYGIGDRILQKTQAIYDASLRDMFLPLTVGATMVTAVDGGHKDPAYLADVIGRQKITRVHFVASMLPVFLDHVESLTNSDGGSGSGSDSDGGGEPVTTDLFPALRQVFSGGEPLAADTAVRARRLLGGGESPVVVTNVYGPTETTVNATTFTTGTDTGDTTDQADTVTVPIGMPVHNTNAYVLDMWLRPVAPGVTGELYLGGDQLADGYVGRTDLTAARFVANPFADDTATVGDPNGPGARLYRTGDLVRWNDHGRLEYLGRSDDQVKIRGNRVEPDEVRAVVTTHPGVSSAAVLALDHPAGGKFLAAYITTGTTGGGQAGPSDGDWVTVIRDWVADRLPDYMVPTTVTVLDSLPTTVNGKLDRRALPVPDLAATAGTGGRAPESDTEKTIAAVFTDVLNLTIGDDTGDGVALSVDDDFFTLGGDSILAIQLVTRARRVGHDFTAADVFSARTVGALSTIADGNAQSDQDRLALDLVDSAVLLPIAARKAGTPGFARYTQAFTWITPQQLDADGLSQILTDITDTHPAFSGTLLRDHTGPWSLNTESTSVDSVVVSTSIRTVRTSSPWDSDQWDQQHRDIMTDLSTTMDPEAGVLWGAALISSDSETAGRLIMVIHHLIVDGVSWRILTDDLTHAWGRYVHGTSTPLPATGTPVTTWAHALASRATDADITNQLDYWTDATTGEDPLLGIRSLDQATDIRDTADAVPIHLDQDTTTAVLTRLPELLTADVNDILLGTLTVALGAWRARRGTDHRNALIGLEGHGREETFVPGADLSRSIGWFTTWYPVSVSTDTVDPATAVIDPTTAADAVLRVKEHLAGVPDKGIGYGLLRHLNTTTGPVLADGNIPQIGFNYLGQFIAADNASDWSAAPETGGLSGHSDPDAPLPAVVDINVSATGHAGHLTIKGTAAFATGILTDDDVTELVDLWTQSLGTLAAYAGHTTTPRLSPSDVLATGVTQDDLDQWMQRYGRLHDVYPLSPLQQGLAFHAALTDSGSDIDDLADPDADMYIVQSIVHLSGAADHDRMSTALSTVLRQYPNLTAAVIPAADGTYAAVLPGDVHIPLDHVDLGDTGTYRGQVLDAAVGAATAQVADIQRKIPFDLTEPPLLRMSLVTDGETTGMVLTKHHLLSDGWSTPVLVTRILDCYNNPHQQSTVDHSYRDFLTWLDTRDHRASLDTWSDVLSVVDEPTLVGTPGTTPTKFPEFLDHELTADLTGRLTTTARDNAVTLSTLVQSAWATTLATMTGQTTVTFGTTVSGRPTDIDGIEKAVGLFINTIPVPVTFAGNPVITDVLGQVQDINTRLLDHHHTPLTDLQRIVGVGALFDTLVAYENYPVSPESLAAKNPAGDSTDTLSVINVSGRDSTHYPISIAVLPDTTLRLRVTTHPDAIDRSSVDRFLDVFIRVLAAMADTPDARIGDLDLLSDEDHTALTDWGTGESLTIPTGSTLNTLLTDQVLATPTATAIIDDGSGTTFTYRQFNRRVNTLAGLLATHGVTIGDRVVVAMHRCGDLPVVLAAVMRAGAAYIPVDPDYPTDRVDYILADSAPTLILTDQDTLTDHRDSFTGTSVPVVTIDNPDIRDTLDRAMDDGAADSAADTAPVLSRPVTGADTAYVIYTSGTTGRPKGVAVPHHAITNRLAWAMDELPVSGQSVALSKSGISFIDATTEVFTPLTGGATLVTVSHEEAKDPQALLGTIQRRKITHLLTVPSLADALLDEDSAEQKLTSLTHWVMSGEALSTGTAGKAAERCPGATLHNFYGSTEVAGDATAHTISMATGDAAESVEAVTVPIGMPVHNTNAYVLDMWLRPVAPGVTGELYLGGDQLADGYVGRTDLTAARFVANPFADDTATVGDPNGPGARLYRTGDLVRWNDHGRLEYLGRSDDQVKIRGNRVEPDEVRAVVTTHPGVSSAAVLALDHPAGGKFLAAYITTGTTGGGQAGPSDGDWVTVIRDWVADRLPDYMVPTTVTVLDSLPTTVNGKLDRRALPVPDLAATAGTGGRAPESDTEKTIAAVFTDVLNLSDDTVLTVDDDFFTLGGHSLLATRIIARTNHTLNSSLTLKDIFDYPTITGLADLIDGTNALTGATGTADDMQDTLPVLRVTDVTRPDVIPASYGPAGLVAHRPDRSWGGISDRISSGTPEAGGCRSARRSHRGPP</sequence>
<dbReference type="SUPFAM" id="SSF52777">
    <property type="entry name" value="CoA-dependent acyltransferases"/>
    <property type="match status" value="6"/>
</dbReference>
<dbReference type="InterPro" id="IPR010071">
    <property type="entry name" value="AA_adenyl_dom"/>
</dbReference>
<feature type="compositionally biased region" description="Basic residues" evidence="6">
    <location>
        <begin position="2797"/>
        <end position="2806"/>
    </location>
</feature>
<dbReference type="GO" id="GO:0008610">
    <property type="term" value="P:lipid biosynthetic process"/>
    <property type="evidence" value="ECO:0007669"/>
    <property type="project" value="UniProtKB-ARBA"/>
</dbReference>
<dbReference type="PROSITE" id="PS50075">
    <property type="entry name" value="CARRIER"/>
    <property type="match status" value="2"/>
</dbReference>
<protein>
    <submittedName>
        <fullName evidence="8">Nonribosomal peptide synthetase</fullName>
    </submittedName>
</protein>
<dbReference type="Proteomes" id="UP000006659">
    <property type="component" value="Chromosome"/>
</dbReference>
<keyword evidence="2" id="KW-0596">Phosphopantetheine</keyword>
<dbReference type="Pfam" id="PF00668">
    <property type="entry name" value="Condensation"/>
    <property type="match status" value="3"/>
</dbReference>
<dbReference type="InterPro" id="IPR020845">
    <property type="entry name" value="AMP-binding_CS"/>
</dbReference>
<dbReference type="eggNOG" id="COG1020">
    <property type="taxonomic scope" value="Bacteria"/>
</dbReference>
<evidence type="ECO:0000256" key="3">
    <source>
        <dbReference type="ARBA" id="ARBA00022553"/>
    </source>
</evidence>
<dbReference type="InterPro" id="IPR036736">
    <property type="entry name" value="ACP-like_sf"/>
</dbReference>
<dbReference type="InterPro" id="IPR010060">
    <property type="entry name" value="NRPS_synth"/>
</dbReference>
<dbReference type="SUPFAM" id="SSF56801">
    <property type="entry name" value="Acetyl-CoA synthetase-like"/>
    <property type="match status" value="2"/>
</dbReference>
<dbReference type="CDD" id="cd05930">
    <property type="entry name" value="A_NRPS"/>
    <property type="match status" value="1"/>
</dbReference>
<dbReference type="InterPro" id="IPR020806">
    <property type="entry name" value="PKS_PP-bd"/>
</dbReference>
<keyword evidence="3" id="KW-0597">Phosphoprotein</keyword>
<dbReference type="InterPro" id="IPR042099">
    <property type="entry name" value="ANL_N_sf"/>
</dbReference>
<dbReference type="GO" id="GO:0005829">
    <property type="term" value="C:cytosol"/>
    <property type="evidence" value="ECO:0007669"/>
    <property type="project" value="TreeGrafter"/>
</dbReference>
<dbReference type="Gene3D" id="3.40.50.1820">
    <property type="entry name" value="alpha/beta hydrolase"/>
    <property type="match status" value="1"/>
</dbReference>
<name>G0HGD7_CORVD</name>
<dbReference type="Gene3D" id="1.10.1200.10">
    <property type="entry name" value="ACP-like"/>
    <property type="match status" value="1"/>
</dbReference>
<dbReference type="HOGENOM" id="CLU_000022_11_6_11"/>
<dbReference type="STRING" id="858619.CVAR_2837"/>
<dbReference type="PANTHER" id="PTHR45527:SF1">
    <property type="entry name" value="FATTY ACID SYNTHASE"/>
    <property type="match status" value="1"/>
</dbReference>
<organism evidence="8 9">
    <name type="scientific">Corynebacterium variabile (strain DSM 44702 / CIP 107183 / JCM 12073 / NCIMB 30131)</name>
    <name type="common">Corynebacterium mooreparkense</name>
    <dbReference type="NCBI Taxonomy" id="858619"/>
    <lineage>
        <taxon>Bacteria</taxon>
        <taxon>Bacillati</taxon>
        <taxon>Actinomycetota</taxon>
        <taxon>Actinomycetes</taxon>
        <taxon>Mycobacteriales</taxon>
        <taxon>Corynebacteriaceae</taxon>
        <taxon>Corynebacterium</taxon>
    </lineage>
</organism>
<feature type="domain" description="Carrier" evidence="7">
    <location>
        <begin position="1036"/>
        <end position="1119"/>
    </location>
</feature>
<dbReference type="InterPro" id="IPR045851">
    <property type="entry name" value="AMP-bd_C_sf"/>
</dbReference>
<dbReference type="FunFam" id="3.40.50.980:FF:000001">
    <property type="entry name" value="Non-ribosomal peptide synthetase"/>
    <property type="match status" value="2"/>
</dbReference>
<evidence type="ECO:0000256" key="4">
    <source>
        <dbReference type="ARBA" id="ARBA00022737"/>
    </source>
</evidence>
<evidence type="ECO:0000256" key="5">
    <source>
        <dbReference type="ARBA" id="ARBA00023194"/>
    </source>
</evidence>
<dbReference type="InterPro" id="IPR023213">
    <property type="entry name" value="CAT-like_dom_sf"/>
</dbReference>
<evidence type="ECO:0000313" key="8">
    <source>
        <dbReference type="EMBL" id="AEK38176.1"/>
    </source>
</evidence>
<comment type="cofactor">
    <cofactor evidence="1">
        <name>pantetheine 4'-phosphate</name>
        <dbReference type="ChEBI" id="CHEBI:47942"/>
    </cofactor>
</comment>
<feature type="domain" description="Carrier" evidence="7">
    <location>
        <begin position="2652"/>
        <end position="2730"/>
    </location>
</feature>
<dbReference type="Pfam" id="PF00550">
    <property type="entry name" value="PP-binding"/>
    <property type="match status" value="2"/>
</dbReference>
<dbReference type="GO" id="GO:0017000">
    <property type="term" value="P:antibiotic biosynthetic process"/>
    <property type="evidence" value="ECO:0007669"/>
    <property type="project" value="UniProtKB-KW"/>
</dbReference>
<evidence type="ECO:0000256" key="1">
    <source>
        <dbReference type="ARBA" id="ARBA00001957"/>
    </source>
</evidence>
<dbReference type="GO" id="GO:0044550">
    <property type="term" value="P:secondary metabolite biosynthetic process"/>
    <property type="evidence" value="ECO:0007669"/>
    <property type="project" value="TreeGrafter"/>
</dbReference>
<keyword evidence="4" id="KW-0677">Repeat</keyword>
<dbReference type="Gene3D" id="3.30.559.10">
    <property type="entry name" value="Chloramphenicol acetyltransferase-like domain"/>
    <property type="match status" value="3"/>
</dbReference>
<dbReference type="RefSeq" id="WP_014011309.1">
    <property type="nucleotide sequence ID" value="NC_015859.1"/>
</dbReference>
<dbReference type="SUPFAM" id="SSF47336">
    <property type="entry name" value="ACP-like"/>
    <property type="match status" value="2"/>
</dbReference>
<proteinExistence type="predicted"/>
<dbReference type="KEGG" id="cva:CVAR_2837"/>
<dbReference type="InterPro" id="IPR029058">
    <property type="entry name" value="AB_hydrolase_fold"/>
</dbReference>
<evidence type="ECO:0000313" key="9">
    <source>
        <dbReference type="Proteomes" id="UP000006659"/>
    </source>
</evidence>
<dbReference type="InterPro" id="IPR001242">
    <property type="entry name" value="Condensation_dom"/>
</dbReference>
<dbReference type="InterPro" id="IPR025110">
    <property type="entry name" value="AMP-bd_C"/>
</dbReference>
<dbReference type="EMBL" id="CP002917">
    <property type="protein sequence ID" value="AEK38176.1"/>
    <property type="molecule type" value="Genomic_DNA"/>
</dbReference>
<dbReference type="Gene3D" id="3.30.559.30">
    <property type="entry name" value="Nonribosomal peptide synthetase, condensation domain"/>
    <property type="match status" value="3"/>
</dbReference>